<gene>
    <name evidence="1" type="ORF">HMPREF0860_1483</name>
</gene>
<evidence type="ECO:0000313" key="2">
    <source>
        <dbReference type="Proteomes" id="UP000016646"/>
    </source>
</evidence>
<proteinExistence type="predicted"/>
<sequence>MPKLTAKTDGAGVPSPESLPFEQLAKTNAAANSKAPAIIGTLFKKPLPSPLPIRKYRCSFVYSHHKPPLKTFAESCNFLLPNASGILYYNIFLQFSQAICDMICRQLSGVPSGILA</sequence>
<dbReference type="EMBL" id="AVQI01000028">
    <property type="protein sequence ID" value="ERK04085.1"/>
    <property type="molecule type" value="Genomic_DNA"/>
</dbReference>
<name>A0ABP2YME8_TRESO</name>
<dbReference type="Proteomes" id="UP000016646">
    <property type="component" value="Unassembled WGS sequence"/>
</dbReference>
<protein>
    <submittedName>
        <fullName evidence="1">Uncharacterized protein</fullName>
    </submittedName>
</protein>
<keyword evidence="2" id="KW-1185">Reference proteome</keyword>
<evidence type="ECO:0000313" key="1">
    <source>
        <dbReference type="EMBL" id="ERK04085.1"/>
    </source>
</evidence>
<comment type="caution">
    <text evidence="1">The sequence shown here is derived from an EMBL/GenBank/DDBJ whole genome shotgun (WGS) entry which is preliminary data.</text>
</comment>
<accession>A0ABP2YME8</accession>
<reference evidence="1 2" key="1">
    <citation type="submission" date="2013-08" db="EMBL/GenBank/DDBJ databases">
        <authorList>
            <person name="Durkin A.S."/>
            <person name="Haft D.R."/>
            <person name="McCorrison J."/>
            <person name="Torralba M."/>
            <person name="Gillis M."/>
            <person name="Haft D.H."/>
            <person name="Methe B."/>
            <person name="Sutton G."/>
            <person name="Nelson K.E."/>
        </authorList>
    </citation>
    <scope>NUCLEOTIDE SEQUENCE [LARGE SCALE GENOMIC DNA]</scope>
    <source>
        <strain evidence="1 2">ATCC 35536</strain>
    </source>
</reference>
<organism evidence="1 2">
    <name type="scientific">Treponema socranskii subsp. socranskii VPI DR56BR1116 = ATCC 35536</name>
    <dbReference type="NCBI Taxonomy" id="1125725"/>
    <lineage>
        <taxon>Bacteria</taxon>
        <taxon>Pseudomonadati</taxon>
        <taxon>Spirochaetota</taxon>
        <taxon>Spirochaetia</taxon>
        <taxon>Spirochaetales</taxon>
        <taxon>Treponemataceae</taxon>
        <taxon>Treponema</taxon>
    </lineage>
</organism>